<dbReference type="Proteomes" id="UP000285864">
    <property type="component" value="Unassembled WGS sequence"/>
</dbReference>
<evidence type="ECO:0000313" key="6">
    <source>
        <dbReference type="EMBL" id="RGR96421.1"/>
    </source>
</evidence>
<dbReference type="GO" id="GO:0046556">
    <property type="term" value="F:alpha-L-arabinofuranosidase activity"/>
    <property type="evidence" value="ECO:0007669"/>
    <property type="project" value="TreeGrafter"/>
</dbReference>
<feature type="signal peptide" evidence="4">
    <location>
        <begin position="1"/>
        <end position="22"/>
    </location>
</feature>
<dbReference type="SUPFAM" id="SSF52279">
    <property type="entry name" value="Beta-D-glucan exohydrolase, C-terminal domain"/>
    <property type="match status" value="1"/>
</dbReference>
<dbReference type="InterPro" id="IPR036962">
    <property type="entry name" value="Glyco_hydro_3_N_sf"/>
</dbReference>
<dbReference type="SMART" id="SM01217">
    <property type="entry name" value="Fn3_like"/>
    <property type="match status" value="1"/>
</dbReference>
<keyword evidence="3" id="KW-0378">Hydrolase</keyword>
<dbReference type="InterPro" id="IPR001764">
    <property type="entry name" value="Glyco_hydro_3_N"/>
</dbReference>
<dbReference type="Gene3D" id="2.60.40.10">
    <property type="entry name" value="Immunoglobulins"/>
    <property type="match status" value="1"/>
</dbReference>
<dbReference type="Pfam" id="PF14310">
    <property type="entry name" value="Fn3-like"/>
    <property type="match status" value="1"/>
</dbReference>
<dbReference type="FunFam" id="2.60.40.10:FF:000495">
    <property type="entry name" value="Periplasmic beta-glucosidase"/>
    <property type="match status" value="1"/>
</dbReference>
<protein>
    <submittedName>
        <fullName evidence="6">Beta-glucosidase</fullName>
    </submittedName>
</protein>
<dbReference type="GO" id="GO:0031222">
    <property type="term" value="P:arabinan catabolic process"/>
    <property type="evidence" value="ECO:0007669"/>
    <property type="project" value="TreeGrafter"/>
</dbReference>
<dbReference type="GO" id="GO:0008422">
    <property type="term" value="F:beta-glucosidase activity"/>
    <property type="evidence" value="ECO:0007669"/>
    <property type="project" value="UniProtKB-ARBA"/>
</dbReference>
<evidence type="ECO:0000259" key="5">
    <source>
        <dbReference type="SMART" id="SM01217"/>
    </source>
</evidence>
<dbReference type="EMBL" id="QRUU01000029">
    <property type="protein sequence ID" value="RGR96421.1"/>
    <property type="molecule type" value="Genomic_DNA"/>
</dbReference>
<proteinExistence type="inferred from homology"/>
<dbReference type="Gene3D" id="3.20.20.300">
    <property type="entry name" value="Glycoside hydrolase, family 3, N-terminal domain"/>
    <property type="match status" value="1"/>
</dbReference>
<keyword evidence="7" id="KW-1185">Reference proteome</keyword>
<dbReference type="SUPFAM" id="SSF51445">
    <property type="entry name" value="(Trans)glycosidases"/>
    <property type="match status" value="1"/>
</dbReference>
<comment type="caution">
    <text evidence="6">The sequence shown here is derived from an EMBL/GenBank/DDBJ whole genome shotgun (WGS) entry which is preliminary data.</text>
</comment>
<dbReference type="InterPro" id="IPR002772">
    <property type="entry name" value="Glyco_hydro_3_C"/>
</dbReference>
<evidence type="ECO:0000313" key="7">
    <source>
        <dbReference type="Proteomes" id="UP000285864"/>
    </source>
</evidence>
<evidence type="ECO:0000256" key="1">
    <source>
        <dbReference type="ARBA" id="ARBA00005336"/>
    </source>
</evidence>
<keyword evidence="2 4" id="KW-0732">Signal</keyword>
<accession>A0A412GNQ7</accession>
<dbReference type="GO" id="GO:0009044">
    <property type="term" value="F:xylan 1,4-beta-xylosidase activity"/>
    <property type="evidence" value="ECO:0007669"/>
    <property type="project" value="InterPro"/>
</dbReference>
<comment type="similarity">
    <text evidence="1">Belongs to the glycosyl hydrolase 3 family.</text>
</comment>
<evidence type="ECO:0000256" key="4">
    <source>
        <dbReference type="SAM" id="SignalP"/>
    </source>
</evidence>
<dbReference type="RefSeq" id="WP_118484348.1">
    <property type="nucleotide sequence ID" value="NZ_QRUU01000029.1"/>
</dbReference>
<organism evidence="6 7">
    <name type="scientific">Phocaeicola coprocola</name>
    <dbReference type="NCBI Taxonomy" id="310298"/>
    <lineage>
        <taxon>Bacteria</taxon>
        <taxon>Pseudomonadati</taxon>
        <taxon>Bacteroidota</taxon>
        <taxon>Bacteroidia</taxon>
        <taxon>Bacteroidales</taxon>
        <taxon>Bacteroidaceae</taxon>
        <taxon>Phocaeicola</taxon>
    </lineage>
</organism>
<evidence type="ECO:0000256" key="2">
    <source>
        <dbReference type="ARBA" id="ARBA00022729"/>
    </source>
</evidence>
<dbReference type="AlphaFoldDB" id="A0A412GNQ7"/>
<dbReference type="Gene3D" id="3.40.50.1700">
    <property type="entry name" value="Glycoside hydrolase family 3 C-terminal domain"/>
    <property type="match status" value="1"/>
</dbReference>
<dbReference type="InterPro" id="IPR017853">
    <property type="entry name" value="GH"/>
</dbReference>
<dbReference type="GO" id="GO:0045493">
    <property type="term" value="P:xylan catabolic process"/>
    <property type="evidence" value="ECO:0007669"/>
    <property type="project" value="InterPro"/>
</dbReference>
<dbReference type="PRINTS" id="PR00133">
    <property type="entry name" value="GLHYDRLASE3"/>
</dbReference>
<dbReference type="PANTHER" id="PTHR42721">
    <property type="entry name" value="SUGAR HYDROLASE-RELATED"/>
    <property type="match status" value="1"/>
</dbReference>
<reference evidence="6 7" key="1">
    <citation type="submission" date="2018-08" db="EMBL/GenBank/DDBJ databases">
        <title>A genome reference for cultivated species of the human gut microbiota.</title>
        <authorList>
            <person name="Zou Y."/>
            <person name="Xue W."/>
            <person name="Luo G."/>
        </authorList>
    </citation>
    <scope>NUCLEOTIDE SEQUENCE [LARGE SCALE GENOMIC DNA]</scope>
    <source>
        <strain evidence="6 7">AF24-2</strain>
    </source>
</reference>
<dbReference type="Pfam" id="PF01915">
    <property type="entry name" value="Glyco_hydro_3_C"/>
    <property type="match status" value="1"/>
</dbReference>
<feature type="domain" description="Fibronectin type III-like" evidence="5">
    <location>
        <begin position="635"/>
        <end position="705"/>
    </location>
</feature>
<dbReference type="PANTHER" id="PTHR42721:SF3">
    <property type="entry name" value="BETA-D-XYLOSIDASE 5-RELATED"/>
    <property type="match status" value="1"/>
</dbReference>
<feature type="chain" id="PRO_5019237585" evidence="4">
    <location>
        <begin position="23"/>
        <end position="718"/>
    </location>
</feature>
<dbReference type="Pfam" id="PF00933">
    <property type="entry name" value="Glyco_hydro_3"/>
    <property type="match status" value="1"/>
</dbReference>
<dbReference type="InterPro" id="IPR044993">
    <property type="entry name" value="BXL"/>
</dbReference>
<dbReference type="InterPro" id="IPR026891">
    <property type="entry name" value="Fn3-like"/>
</dbReference>
<dbReference type="InterPro" id="IPR013783">
    <property type="entry name" value="Ig-like_fold"/>
</dbReference>
<evidence type="ECO:0000256" key="3">
    <source>
        <dbReference type="ARBA" id="ARBA00022801"/>
    </source>
</evidence>
<gene>
    <name evidence="6" type="ORF">DWY20_08045</name>
</gene>
<sequence>MKTHRKLFFTLLIASTTGIIHAQNVFNDPAVNEEQRLDDLIARMTLDEKVDALGNNTQVPRLGIQASGSVEGLHGIVLGGPTYGDRANTPTTGFPQAYGLGETWDTDLLHRVATYISTENRYLFQNAKYRKSGLIMWTPNVDLGRDPRWGRTEECYGEDAFLTSRLAVAFIKGIQGDHPKYWRNASLMKHFLSNSNEYGRTFSSSNYSDKLFREYYAYPFYKGVTEGGSQALMTAYNAYNGTPCIMHPVLRNIVMKEWGLNGTLLTDGGAFRLLLSDHKRFDNDRAAAAAACIKAGITKFLDEYKDAVYEALHRKLISVEDIEKAIRGNLRISLKLGLLDHAEDNPYAAIGVTDTIAPWSKPETKALVREATLKSIVLLKNQDHLLPLDRHKIKKIAVIGQRATEVLQDWYAGKPFYTVNVLDAIREEAGNDIEVRYVKTNRMDSARTVAAWADVAIVCVGNHPTCDAGWEQAPVISEGKEAVDRQSLQLDQEDLLLQVAQTNPNTIGVLISSFPYAINRANQTVPALLHLTQCSQELGHAVSDVIFGHYNPAGRLTQTWVKNITDLPHMMDYDITHGRTYMYFKEKPLYPFGYGLSYTRFNYSGTTLNDRVIERGDTLRVCFNLKNSGDMDGDEVVQLYVSARKHTDKDPIKQLKAFQRISLRKGETKKVELTVPYTELQVWDEKQNRFILPDKEMTLEIGASSSDIRLRTTFRTEE</sequence>
<dbReference type="InterPro" id="IPR036881">
    <property type="entry name" value="Glyco_hydro_3_C_sf"/>
</dbReference>
<name>A0A412GNQ7_9BACT</name>